<gene>
    <name evidence="2" type="ORF">CM240_1579</name>
</gene>
<organism evidence="2 3">
    <name type="scientific">Clostridium bornimense</name>
    <dbReference type="NCBI Taxonomy" id="1216932"/>
    <lineage>
        <taxon>Bacteria</taxon>
        <taxon>Bacillati</taxon>
        <taxon>Bacillota</taxon>
        <taxon>Clostridia</taxon>
        <taxon>Eubacteriales</taxon>
        <taxon>Clostridiaceae</taxon>
        <taxon>Clostridium</taxon>
    </lineage>
</organism>
<feature type="transmembrane region" description="Helical" evidence="1">
    <location>
        <begin position="6"/>
        <end position="27"/>
    </location>
</feature>
<dbReference type="STRING" id="1216932.CM240_1579"/>
<dbReference type="RefSeq" id="WP_044038060.1">
    <property type="nucleotide sequence ID" value="NZ_HG917868.1"/>
</dbReference>
<reference evidence="2 3" key="1">
    <citation type="submission" date="2013-11" db="EMBL/GenBank/DDBJ databases">
        <title>Complete genome sequence of Clostridum sp. M2/40.</title>
        <authorList>
            <person name="Wibberg D."/>
            <person name="Puehler A."/>
            <person name="Schlueter A."/>
        </authorList>
    </citation>
    <scope>NUCLEOTIDE SEQUENCE [LARGE SCALE GENOMIC DNA]</scope>
    <source>
        <strain evidence="3">M2/40</strain>
    </source>
</reference>
<keyword evidence="1" id="KW-0472">Membrane</keyword>
<evidence type="ECO:0000313" key="2">
    <source>
        <dbReference type="EMBL" id="CDM68737.1"/>
    </source>
</evidence>
<keyword evidence="1" id="KW-0812">Transmembrane</keyword>
<sequence>MNRKKGFIVIDMLLSIALFLYLSIVVIKVIDKNTKVGIDNSRIKNNMRILNVIREKVLVDSEKDYHIMIPEENLTINRLTSNKVIDLSGKKGDKYVEVYKYSGGMDITLYERVEDGYEVYKVKN</sequence>
<dbReference type="Proteomes" id="UP000019426">
    <property type="component" value="Chromosome M2/40_rep1"/>
</dbReference>
<protein>
    <submittedName>
        <fullName evidence="2">Uncharacterized protein</fullName>
    </submittedName>
</protein>
<evidence type="ECO:0000313" key="3">
    <source>
        <dbReference type="Proteomes" id="UP000019426"/>
    </source>
</evidence>
<keyword evidence="3" id="KW-1185">Reference proteome</keyword>
<dbReference type="EMBL" id="HG917868">
    <property type="protein sequence ID" value="CDM68737.1"/>
    <property type="molecule type" value="Genomic_DNA"/>
</dbReference>
<dbReference type="HOGENOM" id="CLU_1999900_0_0_9"/>
<dbReference type="KEGG" id="clt:CM240_1579"/>
<name>W6S354_9CLOT</name>
<dbReference type="AlphaFoldDB" id="W6S354"/>
<proteinExistence type="predicted"/>
<dbReference type="PATRIC" id="fig|1216932.3.peg.1571"/>
<evidence type="ECO:0000256" key="1">
    <source>
        <dbReference type="SAM" id="Phobius"/>
    </source>
</evidence>
<keyword evidence="1" id="KW-1133">Transmembrane helix</keyword>
<accession>W6S354</accession>